<organism evidence="2 3">
    <name type="scientific">Sphingomonas swuensis</name>
    <dbReference type="NCBI Taxonomy" id="977800"/>
    <lineage>
        <taxon>Bacteria</taxon>
        <taxon>Pseudomonadati</taxon>
        <taxon>Pseudomonadota</taxon>
        <taxon>Alphaproteobacteria</taxon>
        <taxon>Sphingomonadales</taxon>
        <taxon>Sphingomonadaceae</taxon>
        <taxon>Sphingomonas</taxon>
    </lineage>
</organism>
<gene>
    <name evidence="2" type="ORF">GCM10022280_09620</name>
</gene>
<sequence>MTAAAGLLACQPGEQQAGAMTNKSSGAEAATPLGQWRIVEINGQPARSANPQAMPRLSIGSPKYGDQSGCTEFGGTALLHEERLYSSWLEADAKGCGKLDAQQSALFKLLTSAPTLRGTGTGRLTLSAGPSSMVLERIGPARKVLPDPAPKMQLAGTRWQLTGANGELITTAANSPAILQFEAEQWTWSASCGTWSGEWQQNGSALRLHGRGPPPSCNGNAFASALQEMIGGALAYVVGPNDQLVIAGKGNFIVGQFTRFTDQQEHSLLTGKWLVRAIDGRAPNVSPTPPNIIFSKASYGVWDGCNHTEGVYLTYGRQLLTRDSGLSTLANCLPERVSPQVPAIVGSSPQIARTKNGLALISSRGRLDLKRIPARSYPDAARSGLRPGMQIGLVTSAGPARLDLTQPRRFKVILPCGVLQGQWRSGQPARFNLDPVERHAPDCLRTQADLADRMHAMFQGEVQAAVDGNNEHVLLLNRHEVLAGRVAGR</sequence>
<dbReference type="InterPro" id="IPR005184">
    <property type="entry name" value="DUF306_Meta_HslJ"/>
</dbReference>
<reference evidence="3" key="1">
    <citation type="journal article" date="2019" name="Int. J. Syst. Evol. Microbiol.">
        <title>The Global Catalogue of Microorganisms (GCM) 10K type strain sequencing project: providing services to taxonomists for standard genome sequencing and annotation.</title>
        <authorList>
            <consortium name="The Broad Institute Genomics Platform"/>
            <consortium name="The Broad Institute Genome Sequencing Center for Infectious Disease"/>
            <person name="Wu L."/>
            <person name="Ma J."/>
        </authorList>
    </citation>
    <scope>NUCLEOTIDE SEQUENCE [LARGE SCALE GENOMIC DNA]</scope>
    <source>
        <strain evidence="3">JCM 17563</strain>
    </source>
</reference>
<proteinExistence type="predicted"/>
<evidence type="ECO:0000259" key="1">
    <source>
        <dbReference type="Pfam" id="PF03724"/>
    </source>
</evidence>
<dbReference type="InterPro" id="IPR038670">
    <property type="entry name" value="HslJ-like_sf"/>
</dbReference>
<dbReference type="Proteomes" id="UP001500235">
    <property type="component" value="Unassembled WGS sequence"/>
</dbReference>
<dbReference type="Pfam" id="PF03724">
    <property type="entry name" value="META"/>
    <property type="match status" value="1"/>
</dbReference>
<keyword evidence="3" id="KW-1185">Reference proteome</keyword>
<dbReference type="Gene3D" id="2.40.128.270">
    <property type="match status" value="1"/>
</dbReference>
<feature type="domain" description="DUF306" evidence="1">
    <location>
        <begin position="33"/>
        <end position="128"/>
    </location>
</feature>
<dbReference type="RefSeq" id="WP_344706241.1">
    <property type="nucleotide sequence ID" value="NZ_BAABBQ010000001.1"/>
</dbReference>
<name>A0ABP7SLR2_9SPHN</name>
<comment type="caution">
    <text evidence="2">The sequence shown here is derived from an EMBL/GenBank/DDBJ whole genome shotgun (WGS) entry which is preliminary data.</text>
</comment>
<dbReference type="EMBL" id="BAABBQ010000001">
    <property type="protein sequence ID" value="GAA4013425.1"/>
    <property type="molecule type" value="Genomic_DNA"/>
</dbReference>
<evidence type="ECO:0000313" key="3">
    <source>
        <dbReference type="Proteomes" id="UP001500235"/>
    </source>
</evidence>
<accession>A0ABP7SLR2</accession>
<protein>
    <recommendedName>
        <fullName evidence="1">DUF306 domain-containing protein</fullName>
    </recommendedName>
</protein>
<evidence type="ECO:0000313" key="2">
    <source>
        <dbReference type="EMBL" id="GAA4013425.1"/>
    </source>
</evidence>